<dbReference type="Proteomes" id="UP001457282">
    <property type="component" value="Unassembled WGS sequence"/>
</dbReference>
<evidence type="ECO:0000313" key="3">
    <source>
        <dbReference type="EMBL" id="KAK9951035.1"/>
    </source>
</evidence>
<keyword evidence="4" id="KW-1185">Reference proteome</keyword>
<dbReference type="Pfam" id="PF26130">
    <property type="entry name" value="PB1-like"/>
    <property type="match status" value="1"/>
</dbReference>
<organism evidence="3 4">
    <name type="scientific">Rubus argutus</name>
    <name type="common">Southern blackberry</name>
    <dbReference type="NCBI Taxonomy" id="59490"/>
    <lineage>
        <taxon>Eukaryota</taxon>
        <taxon>Viridiplantae</taxon>
        <taxon>Streptophyta</taxon>
        <taxon>Embryophyta</taxon>
        <taxon>Tracheophyta</taxon>
        <taxon>Spermatophyta</taxon>
        <taxon>Magnoliopsida</taxon>
        <taxon>eudicotyledons</taxon>
        <taxon>Gunneridae</taxon>
        <taxon>Pentapetalae</taxon>
        <taxon>rosids</taxon>
        <taxon>fabids</taxon>
        <taxon>Rosales</taxon>
        <taxon>Rosaceae</taxon>
        <taxon>Rosoideae</taxon>
        <taxon>Rosoideae incertae sedis</taxon>
        <taxon>Rubus</taxon>
    </lineage>
</organism>
<feature type="domain" description="PB1-like" evidence="2">
    <location>
        <begin position="121"/>
        <end position="219"/>
    </location>
</feature>
<protein>
    <recommendedName>
        <fullName evidence="2">PB1-like domain-containing protein</fullName>
    </recommendedName>
</protein>
<evidence type="ECO:0000259" key="2">
    <source>
        <dbReference type="Pfam" id="PF26130"/>
    </source>
</evidence>
<name>A0AAW1YQQ6_RUBAR</name>
<reference evidence="3 4" key="1">
    <citation type="journal article" date="2023" name="G3 (Bethesda)">
        <title>A chromosome-length genome assembly and annotation of blackberry (Rubus argutus, cv. 'Hillquist').</title>
        <authorList>
            <person name="Bruna T."/>
            <person name="Aryal R."/>
            <person name="Dudchenko O."/>
            <person name="Sargent D.J."/>
            <person name="Mead D."/>
            <person name="Buti M."/>
            <person name="Cavallini A."/>
            <person name="Hytonen T."/>
            <person name="Andres J."/>
            <person name="Pham M."/>
            <person name="Weisz D."/>
            <person name="Mascagni F."/>
            <person name="Usai G."/>
            <person name="Natali L."/>
            <person name="Bassil N."/>
            <person name="Fernandez G.E."/>
            <person name="Lomsadze A."/>
            <person name="Armour M."/>
            <person name="Olukolu B."/>
            <person name="Poorten T."/>
            <person name="Britton C."/>
            <person name="Davik J."/>
            <person name="Ashrafi H."/>
            <person name="Aiden E.L."/>
            <person name="Borodovsky M."/>
            <person name="Worthington M."/>
        </authorList>
    </citation>
    <scope>NUCLEOTIDE SEQUENCE [LARGE SCALE GENOMIC DNA]</scope>
    <source>
        <strain evidence="3">PI 553951</strain>
    </source>
</reference>
<gene>
    <name evidence="3" type="ORF">M0R45_006497</name>
</gene>
<dbReference type="AlphaFoldDB" id="A0AAW1YQQ6"/>
<accession>A0AAW1YQQ6</accession>
<comment type="caution">
    <text evidence="3">The sequence shown here is derived from an EMBL/GenBank/DDBJ whole genome shotgun (WGS) entry which is preliminary data.</text>
</comment>
<evidence type="ECO:0000313" key="4">
    <source>
        <dbReference type="Proteomes" id="UP001457282"/>
    </source>
</evidence>
<proteinExistence type="predicted"/>
<dbReference type="EMBL" id="JBEDUW010000001">
    <property type="protein sequence ID" value="KAK9951035.1"/>
    <property type="molecule type" value="Genomic_DNA"/>
</dbReference>
<dbReference type="InterPro" id="IPR058594">
    <property type="entry name" value="PB1-like_dom_pln"/>
</dbReference>
<feature type="region of interest" description="Disordered" evidence="1">
    <location>
        <begin position="410"/>
        <end position="434"/>
    </location>
</feature>
<evidence type="ECO:0000256" key="1">
    <source>
        <dbReference type="SAM" id="MobiDB-lite"/>
    </source>
</evidence>
<sequence>MNGCVDSFICNFTRPQAQTVSYPIHQPIAAPLPQSTSISITHCKSPLTSMATITRGQSLIALYTRSSTADVIRILTIFGKLVSQLTDADGVHQHVPGTWPCISTACTEESPLIQMVDLACFTLEIHHGGYWMHLDNERRKYKGGSVHYLDGVDPETCSWVECNNMAYDLGYRVRPISYWYKLPRMTKSEGFYPIRNDVDAVQMTRHIPPKKRVMELYITGCGRRQIKEAELDDKIPKPNGWHNPLNTLLASELVKQKHVNMVASHHVNVTDDLNDDVAVTNNVEDVTLYDDVAENEVKGDTNGYVADDDFNVDPTPADNAVLEKEILEDEAAQALRKKKGEYNTRYKGEKSVGEGDLEHEITDEEDKDFFIDSEFEQSEEDDEIFFEKEVEEPNVIEEFQEMGYAGEISDDVKGSDADLTSLEGSGSEEDENGKMVPVNKEAERKFKKFHQEVDMRNPVFEIGMKLPNTTVLKNAIREYSVLNKKKVWFELNRRFKVQAKCGWNRPAHKKYKKAPKQDRKKKRSVPLEDICKLL</sequence>